<comment type="caution">
    <text evidence="8">The sequence shown here is derived from an EMBL/GenBank/DDBJ whole genome shotgun (WGS) entry which is preliminary data.</text>
</comment>
<evidence type="ECO:0000313" key="9">
    <source>
        <dbReference type="Proteomes" id="UP001163823"/>
    </source>
</evidence>
<name>A0AAD7PWY6_QUISA</name>
<accession>A0AAD7PWY6</accession>
<keyword evidence="3 8" id="KW-0812">Transmembrane</keyword>
<evidence type="ECO:0000313" key="8">
    <source>
        <dbReference type="EMBL" id="KAJ7969990.1"/>
    </source>
</evidence>
<evidence type="ECO:0000256" key="6">
    <source>
        <dbReference type="ARBA" id="ARBA00023180"/>
    </source>
</evidence>
<dbReference type="EMBL" id="JARAOO010000004">
    <property type="protein sequence ID" value="KAJ7969990.1"/>
    <property type="molecule type" value="Genomic_DNA"/>
</dbReference>
<evidence type="ECO:0000256" key="1">
    <source>
        <dbReference type="ARBA" id="ARBA00004141"/>
    </source>
</evidence>
<evidence type="ECO:0000256" key="2">
    <source>
        <dbReference type="ARBA" id="ARBA00009706"/>
    </source>
</evidence>
<dbReference type="InterPro" id="IPR019395">
    <property type="entry name" value="Transmembrane_161A/B"/>
</dbReference>
<protein>
    <submittedName>
        <fullName evidence="8">Transmembrane protein</fullName>
    </submittedName>
</protein>
<keyword evidence="4" id="KW-1133">Transmembrane helix</keyword>
<keyword evidence="9" id="KW-1185">Reference proteome</keyword>
<organism evidence="8 9">
    <name type="scientific">Quillaja saponaria</name>
    <name type="common">Soap bark tree</name>
    <dbReference type="NCBI Taxonomy" id="32244"/>
    <lineage>
        <taxon>Eukaryota</taxon>
        <taxon>Viridiplantae</taxon>
        <taxon>Streptophyta</taxon>
        <taxon>Embryophyta</taxon>
        <taxon>Tracheophyta</taxon>
        <taxon>Spermatophyta</taxon>
        <taxon>Magnoliopsida</taxon>
        <taxon>eudicotyledons</taxon>
        <taxon>Gunneridae</taxon>
        <taxon>Pentapetalae</taxon>
        <taxon>rosids</taxon>
        <taxon>fabids</taxon>
        <taxon>Fabales</taxon>
        <taxon>Quillajaceae</taxon>
        <taxon>Quillaja</taxon>
    </lineage>
</organism>
<dbReference type="KEGG" id="qsa:O6P43_008245"/>
<sequence length="161" mass="18317">MMGFLAGCLLMPATKFARSFWLGTNQLHCNLSMITAEAATVRGQVWRVKLEMLKKLIGNIVALRSNLQMYLNEGLLCWYQRLQTSKVPHLELGRRSFCIITTCVLYLCSFWLHQSCICETGCFLYGLVGSLCLGCTNFNDPCTSFVVEFCMFLDGFDFFIN</sequence>
<keyword evidence="7" id="KW-0732">Signal</keyword>
<dbReference type="PANTHER" id="PTHR13624">
    <property type="entry name" value="RE42071P"/>
    <property type="match status" value="1"/>
</dbReference>
<feature type="chain" id="PRO_5042180190" evidence="7">
    <location>
        <begin position="20"/>
        <end position="161"/>
    </location>
</feature>
<evidence type="ECO:0000256" key="7">
    <source>
        <dbReference type="SAM" id="SignalP"/>
    </source>
</evidence>
<dbReference type="GO" id="GO:0016020">
    <property type="term" value="C:membrane"/>
    <property type="evidence" value="ECO:0007669"/>
    <property type="project" value="UniProtKB-SubCell"/>
</dbReference>
<gene>
    <name evidence="8" type="ORF">O6P43_008245</name>
</gene>
<feature type="signal peptide" evidence="7">
    <location>
        <begin position="1"/>
        <end position="19"/>
    </location>
</feature>
<evidence type="ECO:0000256" key="5">
    <source>
        <dbReference type="ARBA" id="ARBA00023136"/>
    </source>
</evidence>
<dbReference type="PANTHER" id="PTHR13624:SF6">
    <property type="entry name" value="EMEI"/>
    <property type="match status" value="1"/>
</dbReference>
<dbReference type="AlphaFoldDB" id="A0AAD7PWY6"/>
<evidence type="ECO:0000256" key="4">
    <source>
        <dbReference type="ARBA" id="ARBA00022989"/>
    </source>
</evidence>
<comment type="subcellular location">
    <subcellularLocation>
        <location evidence="1">Membrane</location>
        <topology evidence="1">Multi-pass membrane protein</topology>
    </subcellularLocation>
</comment>
<evidence type="ECO:0000256" key="3">
    <source>
        <dbReference type="ARBA" id="ARBA00022692"/>
    </source>
</evidence>
<keyword evidence="5" id="KW-0472">Membrane</keyword>
<reference evidence="8" key="1">
    <citation type="journal article" date="2023" name="Science">
        <title>Elucidation of the pathway for biosynthesis of saponin adjuvants from the soapbark tree.</title>
        <authorList>
            <person name="Reed J."/>
            <person name="Orme A."/>
            <person name="El-Demerdash A."/>
            <person name="Owen C."/>
            <person name="Martin L.B.B."/>
            <person name="Misra R.C."/>
            <person name="Kikuchi S."/>
            <person name="Rejzek M."/>
            <person name="Martin A.C."/>
            <person name="Harkess A."/>
            <person name="Leebens-Mack J."/>
            <person name="Louveau T."/>
            <person name="Stephenson M.J."/>
            <person name="Osbourn A."/>
        </authorList>
    </citation>
    <scope>NUCLEOTIDE SEQUENCE</scope>
    <source>
        <strain evidence="8">S10</strain>
    </source>
</reference>
<keyword evidence="6" id="KW-0325">Glycoprotein</keyword>
<dbReference type="Proteomes" id="UP001163823">
    <property type="component" value="Chromosome 4"/>
</dbReference>
<comment type="similarity">
    <text evidence="2">Belongs to the TMEM161 family.</text>
</comment>
<proteinExistence type="inferred from homology"/>